<keyword evidence="5" id="KW-1185">Reference proteome</keyword>
<name>A0A165FQ13_EXIGL</name>
<dbReference type="InterPro" id="IPR036291">
    <property type="entry name" value="NAD(P)-bd_dom_sf"/>
</dbReference>
<protein>
    <submittedName>
        <fullName evidence="4">NAD(P)-binding protein</fullName>
    </submittedName>
</protein>
<dbReference type="SUPFAM" id="SSF51735">
    <property type="entry name" value="NAD(P)-binding Rossmann-fold domains"/>
    <property type="match status" value="1"/>
</dbReference>
<gene>
    <name evidence="4" type="ORF">EXIGLDRAFT_838597</name>
</gene>
<dbReference type="CDD" id="cd05327">
    <property type="entry name" value="retinol-DH_like_SDR_c_like"/>
    <property type="match status" value="1"/>
</dbReference>
<evidence type="ECO:0000256" key="2">
    <source>
        <dbReference type="ARBA" id="ARBA00022857"/>
    </source>
</evidence>
<dbReference type="Proteomes" id="UP000077266">
    <property type="component" value="Unassembled WGS sequence"/>
</dbReference>
<organism evidence="4 5">
    <name type="scientific">Exidia glandulosa HHB12029</name>
    <dbReference type="NCBI Taxonomy" id="1314781"/>
    <lineage>
        <taxon>Eukaryota</taxon>
        <taxon>Fungi</taxon>
        <taxon>Dikarya</taxon>
        <taxon>Basidiomycota</taxon>
        <taxon>Agaricomycotina</taxon>
        <taxon>Agaricomycetes</taxon>
        <taxon>Auriculariales</taxon>
        <taxon>Exidiaceae</taxon>
        <taxon>Exidia</taxon>
    </lineage>
</organism>
<evidence type="ECO:0000256" key="3">
    <source>
        <dbReference type="ARBA" id="ARBA00023002"/>
    </source>
</evidence>
<dbReference type="Gene3D" id="3.40.50.720">
    <property type="entry name" value="NAD(P)-binding Rossmann-like Domain"/>
    <property type="match status" value="1"/>
</dbReference>
<reference evidence="4 5" key="1">
    <citation type="journal article" date="2016" name="Mol. Biol. Evol.">
        <title>Comparative Genomics of Early-Diverging Mushroom-Forming Fungi Provides Insights into the Origins of Lignocellulose Decay Capabilities.</title>
        <authorList>
            <person name="Nagy L.G."/>
            <person name="Riley R."/>
            <person name="Tritt A."/>
            <person name="Adam C."/>
            <person name="Daum C."/>
            <person name="Floudas D."/>
            <person name="Sun H."/>
            <person name="Yadav J.S."/>
            <person name="Pangilinan J."/>
            <person name="Larsson K.H."/>
            <person name="Matsuura K."/>
            <person name="Barry K."/>
            <person name="Labutti K."/>
            <person name="Kuo R."/>
            <person name="Ohm R.A."/>
            <person name="Bhattacharya S.S."/>
            <person name="Shirouzu T."/>
            <person name="Yoshinaga Y."/>
            <person name="Martin F.M."/>
            <person name="Grigoriev I.V."/>
            <person name="Hibbett D.S."/>
        </authorList>
    </citation>
    <scope>NUCLEOTIDE SEQUENCE [LARGE SCALE GENOMIC DNA]</scope>
    <source>
        <strain evidence="4 5">HHB12029</strain>
    </source>
</reference>
<evidence type="ECO:0000313" key="4">
    <source>
        <dbReference type="EMBL" id="KZV89345.1"/>
    </source>
</evidence>
<sequence length="308" mass="33670">MGILDDIFPPKATWTAEDIPHCSGKVFLVTGGNSGIGLETTKQLLRKGGKVYLAARSKAKADEAITELERETGKRAIFHELDLGNLAAVKRSALDFASKEPRLDVLINNAGVMVPPVELVTSDGYDLQFGTNVIGHFVFTKLLLPTLFSTAESNPSSRPRVITVSSMGHRIHPSIDYDTLRDGDKRRTMNIWHLYGQSKFGNILVANELARRYGDKIVSISLHPGGVKTNLSRHRGGGLMAKITRFFFADPSLGAVTQLYAATAPEAAEMNGKYLIPWARVGEPNPAAANVETATKLWDWLEAEVKDV</sequence>
<dbReference type="OrthoDB" id="191139at2759"/>
<dbReference type="PRINTS" id="PR00081">
    <property type="entry name" value="GDHRDH"/>
</dbReference>
<evidence type="ECO:0000256" key="1">
    <source>
        <dbReference type="ARBA" id="ARBA00006484"/>
    </source>
</evidence>
<dbReference type="PANTHER" id="PTHR24320">
    <property type="entry name" value="RETINOL DEHYDROGENASE"/>
    <property type="match status" value="1"/>
</dbReference>
<dbReference type="InterPro" id="IPR002347">
    <property type="entry name" value="SDR_fam"/>
</dbReference>
<proteinExistence type="inferred from homology"/>
<dbReference type="FunCoup" id="A0A165FQ13">
    <property type="interactions" value="196"/>
</dbReference>
<dbReference type="GO" id="GO:0016491">
    <property type="term" value="F:oxidoreductase activity"/>
    <property type="evidence" value="ECO:0007669"/>
    <property type="project" value="UniProtKB-KW"/>
</dbReference>
<dbReference type="EMBL" id="KV426075">
    <property type="protein sequence ID" value="KZV89345.1"/>
    <property type="molecule type" value="Genomic_DNA"/>
</dbReference>
<dbReference type="Pfam" id="PF00106">
    <property type="entry name" value="adh_short"/>
    <property type="match status" value="1"/>
</dbReference>
<keyword evidence="2" id="KW-0521">NADP</keyword>
<dbReference type="InParanoid" id="A0A165FQ13"/>
<dbReference type="AlphaFoldDB" id="A0A165FQ13"/>
<accession>A0A165FQ13</accession>
<dbReference type="PANTHER" id="PTHR24320:SF236">
    <property type="entry name" value="SHORT-CHAIN DEHYDROGENASE-RELATED"/>
    <property type="match status" value="1"/>
</dbReference>
<comment type="similarity">
    <text evidence="1">Belongs to the short-chain dehydrogenases/reductases (SDR) family.</text>
</comment>
<keyword evidence="3" id="KW-0560">Oxidoreductase</keyword>
<dbReference type="STRING" id="1314781.A0A165FQ13"/>
<evidence type="ECO:0000313" key="5">
    <source>
        <dbReference type="Proteomes" id="UP000077266"/>
    </source>
</evidence>